<protein>
    <submittedName>
        <fullName evidence="2">DUF3306 domain-containing protein</fullName>
    </submittedName>
</protein>
<dbReference type="Proteomes" id="UP001272773">
    <property type="component" value="Unassembled WGS sequence"/>
</dbReference>
<feature type="region of interest" description="Disordered" evidence="1">
    <location>
        <begin position="1"/>
        <end position="75"/>
    </location>
</feature>
<dbReference type="RefSeq" id="WP_319619104.1">
    <property type="nucleotide sequence ID" value="NZ_JAWXXR010000001.1"/>
</dbReference>
<keyword evidence="3" id="KW-1185">Reference proteome</keyword>
<reference evidence="2 3" key="1">
    <citation type="submission" date="2023-11" db="EMBL/GenBank/DDBJ databases">
        <title>MicrobeMod: A computational toolkit for identifying prokaryotic methylation and restriction-modification with nanopore sequencing.</title>
        <authorList>
            <person name="Crits-Christoph A."/>
            <person name="Kang S.C."/>
            <person name="Lee H."/>
            <person name="Ostrov N."/>
        </authorList>
    </citation>
    <scope>NUCLEOTIDE SEQUENCE [LARGE SCALE GENOMIC DNA]</scope>
    <source>
        <strain evidence="2 3">ATCC BAA-2732</strain>
    </source>
</reference>
<feature type="compositionally biased region" description="Acidic residues" evidence="1">
    <location>
        <begin position="146"/>
        <end position="156"/>
    </location>
</feature>
<feature type="compositionally biased region" description="Low complexity" evidence="1">
    <location>
        <begin position="30"/>
        <end position="49"/>
    </location>
</feature>
<organism evidence="2 3">
    <name type="scientific">Shewanella indica</name>
    <dbReference type="NCBI Taxonomy" id="768528"/>
    <lineage>
        <taxon>Bacteria</taxon>
        <taxon>Pseudomonadati</taxon>
        <taxon>Pseudomonadota</taxon>
        <taxon>Gammaproteobacteria</taxon>
        <taxon>Alteromonadales</taxon>
        <taxon>Shewanellaceae</taxon>
        <taxon>Shewanella</taxon>
    </lineage>
</organism>
<sequence length="208" mass="22558">MAEKSGFLSRWALRKQQVQEGEPPVDEPLQEIPPQAEAVAEAEPETQTALDPLPETETQEEKLLTAEDLPDPSGIEVGGSFASFMAKNVDPAVKTAALRTLWKQPHFNEIDGLLEYALDYSNQPKLSAEASAELAKKVFRHVLEKEEPEEAEEALAEAETSATEAEAETPQLAEQSAPQSPTDNLDGDVTAEAQNATDAEAETHKPVV</sequence>
<evidence type="ECO:0000256" key="1">
    <source>
        <dbReference type="SAM" id="MobiDB-lite"/>
    </source>
</evidence>
<gene>
    <name evidence="2" type="ORF">SIL79_07545</name>
</gene>
<dbReference type="Pfam" id="PF11748">
    <property type="entry name" value="DUF3306"/>
    <property type="match status" value="1"/>
</dbReference>
<dbReference type="InterPro" id="IPR021735">
    <property type="entry name" value="DUF3306"/>
</dbReference>
<evidence type="ECO:0000313" key="2">
    <source>
        <dbReference type="EMBL" id="MDX6016197.1"/>
    </source>
</evidence>
<comment type="caution">
    <text evidence="2">The sequence shown here is derived from an EMBL/GenBank/DDBJ whole genome shotgun (WGS) entry which is preliminary data.</text>
</comment>
<feature type="compositionally biased region" description="Polar residues" evidence="1">
    <location>
        <begin position="172"/>
        <end position="183"/>
    </location>
</feature>
<dbReference type="EMBL" id="JAWXXR010000001">
    <property type="protein sequence ID" value="MDX6016197.1"/>
    <property type="molecule type" value="Genomic_DNA"/>
</dbReference>
<feature type="region of interest" description="Disordered" evidence="1">
    <location>
        <begin position="144"/>
        <end position="208"/>
    </location>
</feature>
<dbReference type="GeneID" id="88623351"/>
<evidence type="ECO:0000313" key="3">
    <source>
        <dbReference type="Proteomes" id="UP001272773"/>
    </source>
</evidence>
<proteinExistence type="predicted"/>
<name>A0ABU4Q9V2_9GAMM</name>
<accession>A0ABU4Q9V2</accession>